<dbReference type="PANTHER" id="PTHR36220">
    <property type="entry name" value="UNNAMED PRODUCT"/>
    <property type="match status" value="1"/>
</dbReference>
<dbReference type="PANTHER" id="PTHR36220:SF1">
    <property type="entry name" value="GAMMA TUBULIN COMPLEX COMPONENT C-TERMINAL DOMAIN-CONTAINING PROTEIN"/>
    <property type="match status" value="1"/>
</dbReference>
<dbReference type="SUPFAM" id="SSF52047">
    <property type="entry name" value="RNI-like"/>
    <property type="match status" value="1"/>
</dbReference>
<dbReference type="AlphaFoldDB" id="A0A5A8DEA4"/>
<dbReference type="Pfam" id="PF00560">
    <property type="entry name" value="LRR_1"/>
    <property type="match status" value="1"/>
</dbReference>
<dbReference type="PROSITE" id="PS51450">
    <property type="entry name" value="LRR"/>
    <property type="match status" value="1"/>
</dbReference>
<evidence type="ECO:0000313" key="1">
    <source>
        <dbReference type="EMBL" id="KAA0163843.1"/>
    </source>
</evidence>
<gene>
    <name evidence="1" type="ORF">FNF31_02698</name>
</gene>
<proteinExistence type="predicted"/>
<dbReference type="InterPro" id="IPR013517">
    <property type="entry name" value="FG-GAP"/>
</dbReference>
<evidence type="ECO:0000313" key="2">
    <source>
        <dbReference type="Proteomes" id="UP000325113"/>
    </source>
</evidence>
<dbReference type="Gene3D" id="3.80.10.10">
    <property type="entry name" value="Ribonuclease Inhibitor"/>
    <property type="match status" value="2"/>
</dbReference>
<accession>A0A5A8DEA4</accession>
<name>A0A5A8DEA4_CAFRO</name>
<evidence type="ECO:0008006" key="3">
    <source>
        <dbReference type="Google" id="ProtNLM"/>
    </source>
</evidence>
<sequence length="495" mass="51184">MDGGVGGVFVFRRSSLGRWSLAQLLEPSSPVTGASPAPRFGWAVALDGDAGAVGAPGAPQGTVTAAFLNQLDVWEVARDGVLQAGDYGVNGSRRYSDAKSMEQLAAGSPDWFGFSVATAGRRILVGAPGASDPASSVASGAAYTFTSRVAGRFDEDVLTGKLSLGRGAAGDMVGMAVALALPGARPGTAGPLGSLPSFLEDDGAQALVSGQAGRANSNGSVTVGGEAGDSEEWRRLQFNVNSSASWNDAGVAVFEADLPSSDASQIEQRFLQVQWLRPHRASSAFDGLGRSIAADSLAGLVVLGAPFDDGEFAARDTHLIREYGHRDSPASERARAALVDLYEATGGQYWTNPWPPGERGGLLGEPCSEPWEGVHCDTAGRVHAIRLSGRRLLGSVPESLCRALGGHLRVLDLSHNELVGSLPESLPLCRRLELVDFSHNSLGQGAVAALVQAVQSMPKLRSAHALQASAADSEGELAALRAAVGSPSRLDSAGR</sequence>
<dbReference type="InterPro" id="IPR032675">
    <property type="entry name" value="LRR_dom_sf"/>
</dbReference>
<dbReference type="EMBL" id="VLTM01000020">
    <property type="protein sequence ID" value="KAA0163843.1"/>
    <property type="molecule type" value="Genomic_DNA"/>
</dbReference>
<reference evidence="1 2" key="1">
    <citation type="submission" date="2019-07" db="EMBL/GenBank/DDBJ databases">
        <title>Genomes of Cafeteria roenbergensis.</title>
        <authorList>
            <person name="Fischer M.G."/>
            <person name="Hackl T."/>
            <person name="Roman M."/>
        </authorList>
    </citation>
    <scope>NUCLEOTIDE SEQUENCE [LARGE SCALE GENOMIC DNA]</scope>
    <source>
        <strain evidence="1 2">Cflag</strain>
    </source>
</reference>
<comment type="caution">
    <text evidence="1">The sequence shown here is derived from an EMBL/GenBank/DDBJ whole genome shotgun (WGS) entry which is preliminary data.</text>
</comment>
<dbReference type="InterPro" id="IPR001611">
    <property type="entry name" value="Leu-rich_rpt"/>
</dbReference>
<dbReference type="Pfam" id="PF14312">
    <property type="entry name" value="FG-GAP_2"/>
    <property type="match status" value="1"/>
</dbReference>
<protein>
    <recommendedName>
        <fullName evidence="3">Leucine-rich repeat-containing N-terminal plant-type domain-containing protein</fullName>
    </recommendedName>
</protein>
<organism evidence="1 2">
    <name type="scientific">Cafeteria roenbergensis</name>
    <name type="common">Marine flagellate</name>
    <dbReference type="NCBI Taxonomy" id="33653"/>
    <lineage>
        <taxon>Eukaryota</taxon>
        <taxon>Sar</taxon>
        <taxon>Stramenopiles</taxon>
        <taxon>Bigyra</taxon>
        <taxon>Opalozoa</taxon>
        <taxon>Bicosoecida</taxon>
        <taxon>Cafeteriaceae</taxon>
        <taxon>Cafeteria</taxon>
    </lineage>
</organism>
<dbReference type="Proteomes" id="UP000325113">
    <property type="component" value="Unassembled WGS sequence"/>
</dbReference>